<evidence type="ECO:0000256" key="2">
    <source>
        <dbReference type="ARBA" id="ARBA00023015"/>
    </source>
</evidence>
<dbReference type="SUPFAM" id="SSF53850">
    <property type="entry name" value="Periplasmic binding protein-like II"/>
    <property type="match status" value="1"/>
</dbReference>
<dbReference type="Pfam" id="PF00126">
    <property type="entry name" value="HTH_1"/>
    <property type="match status" value="1"/>
</dbReference>
<dbReference type="HOGENOM" id="CLU_039613_6_5_4"/>
<dbReference type="FunFam" id="1.10.10.10:FF:000001">
    <property type="entry name" value="LysR family transcriptional regulator"/>
    <property type="match status" value="1"/>
</dbReference>
<evidence type="ECO:0000256" key="1">
    <source>
        <dbReference type="ARBA" id="ARBA00009437"/>
    </source>
</evidence>
<dbReference type="Gene3D" id="1.10.10.10">
    <property type="entry name" value="Winged helix-like DNA-binding domain superfamily/Winged helix DNA-binding domain"/>
    <property type="match status" value="1"/>
</dbReference>
<dbReference type="eggNOG" id="COG0583">
    <property type="taxonomic scope" value="Bacteria"/>
</dbReference>
<dbReference type="GO" id="GO:0000976">
    <property type="term" value="F:transcription cis-regulatory region binding"/>
    <property type="evidence" value="ECO:0007669"/>
    <property type="project" value="TreeGrafter"/>
</dbReference>
<dbReference type="STRING" id="640512.BC1003_2042"/>
<dbReference type="Gene3D" id="3.40.190.10">
    <property type="entry name" value="Periplasmic binding protein-like II"/>
    <property type="match status" value="2"/>
</dbReference>
<accession>E1TB58</accession>
<evidence type="ECO:0000256" key="3">
    <source>
        <dbReference type="ARBA" id="ARBA00023125"/>
    </source>
</evidence>
<dbReference type="PANTHER" id="PTHR30126">
    <property type="entry name" value="HTH-TYPE TRANSCRIPTIONAL REGULATOR"/>
    <property type="match status" value="1"/>
</dbReference>
<protein>
    <submittedName>
        <fullName evidence="6">Transcriptional regulator, LysR family</fullName>
    </submittedName>
</protein>
<gene>
    <name evidence="6" type="ordered locus">BC1003_2042</name>
</gene>
<dbReference type="AlphaFoldDB" id="E1TB58"/>
<sequence length="294" mass="32068">MPTLRMLKTFHAVARTGSFAAAADEVALTQAAVSLQMRGLEEALGRQLFDRRGRQIALTQHGQAIRPKVEQILELLAELEAKPMEAMEGPVTIGAVVSVIGALSLAVARLKAAHPRLDVRLLSARSDELATMVQAGEVDVAAVVARADQKLPEALKWTTLYSEPMMLVTSRDVVDNDPQRILRTHGFLRFDRRVRTGQVVEQALQKAGLVVTEYLELNSIETIVALVRERVGVAVLPLLIRGNWLSDPLLNVIPISNPPTLRTVGMVQRASDDRKALTSEIVDSLQAMPRTGAA</sequence>
<dbReference type="OrthoDB" id="8707631at2"/>
<dbReference type="InterPro" id="IPR005119">
    <property type="entry name" value="LysR_subst-bd"/>
</dbReference>
<evidence type="ECO:0000256" key="4">
    <source>
        <dbReference type="ARBA" id="ARBA00023163"/>
    </source>
</evidence>
<feature type="domain" description="HTH lysR-type" evidence="5">
    <location>
        <begin position="2"/>
        <end position="59"/>
    </location>
</feature>
<proteinExistence type="inferred from homology"/>
<name>E1TB58_BURSG</name>
<dbReference type="GO" id="GO:0003700">
    <property type="term" value="F:DNA-binding transcription factor activity"/>
    <property type="evidence" value="ECO:0007669"/>
    <property type="project" value="InterPro"/>
</dbReference>
<keyword evidence="4" id="KW-0804">Transcription</keyword>
<keyword evidence="2" id="KW-0805">Transcription regulation</keyword>
<dbReference type="EMBL" id="CP002217">
    <property type="protein sequence ID" value="ADN58005.1"/>
    <property type="molecule type" value="Genomic_DNA"/>
</dbReference>
<dbReference type="InterPro" id="IPR036388">
    <property type="entry name" value="WH-like_DNA-bd_sf"/>
</dbReference>
<dbReference type="PANTHER" id="PTHR30126:SF40">
    <property type="entry name" value="HTH-TYPE TRANSCRIPTIONAL REGULATOR GLTR"/>
    <property type="match status" value="1"/>
</dbReference>
<keyword evidence="3" id="KW-0238">DNA-binding</keyword>
<dbReference type="SUPFAM" id="SSF46785">
    <property type="entry name" value="Winged helix' DNA-binding domain"/>
    <property type="match status" value="1"/>
</dbReference>
<organism evidence="6">
    <name type="scientific">Burkholderia sp. (strain CCGE1003)</name>
    <dbReference type="NCBI Taxonomy" id="640512"/>
    <lineage>
        <taxon>Bacteria</taxon>
        <taxon>Pseudomonadati</taxon>
        <taxon>Pseudomonadota</taxon>
        <taxon>Betaproteobacteria</taxon>
        <taxon>Burkholderiales</taxon>
        <taxon>Burkholderiaceae</taxon>
        <taxon>Burkholderia</taxon>
    </lineage>
</organism>
<evidence type="ECO:0000313" key="6">
    <source>
        <dbReference type="EMBL" id="ADN58005.1"/>
    </source>
</evidence>
<reference evidence="6" key="1">
    <citation type="submission" date="2010-09" db="EMBL/GenBank/DDBJ databases">
        <title>Complete sequence of chromosome1 of Burkholderia sp. CCGE1003.</title>
        <authorList>
            <consortium name="US DOE Joint Genome Institute"/>
            <person name="Lucas S."/>
            <person name="Copeland A."/>
            <person name="Lapidus A."/>
            <person name="Cheng J.-F."/>
            <person name="Bruce D."/>
            <person name="Goodwin L."/>
            <person name="Pitluck S."/>
            <person name="Daligault H."/>
            <person name="Davenport K."/>
            <person name="Detter J.C."/>
            <person name="Han C."/>
            <person name="Tapia R."/>
            <person name="Land M."/>
            <person name="Hauser L."/>
            <person name="Jeffries C."/>
            <person name="Kyrpides N."/>
            <person name="Ivanova N."/>
            <person name="Ovchinnikova G."/>
            <person name="Martinez-Romero E."/>
            <person name="Rogel M.A."/>
            <person name="Auchtung J."/>
            <person name="Tiedje J.M."/>
            <person name="Woyke T."/>
        </authorList>
    </citation>
    <scope>NUCLEOTIDE SEQUENCE</scope>
    <source>
        <strain evidence="6">CCGE1003</strain>
    </source>
</reference>
<dbReference type="PRINTS" id="PR00039">
    <property type="entry name" value="HTHLYSR"/>
</dbReference>
<dbReference type="Pfam" id="PF03466">
    <property type="entry name" value="LysR_substrate"/>
    <property type="match status" value="1"/>
</dbReference>
<dbReference type="PROSITE" id="PS50931">
    <property type="entry name" value="HTH_LYSR"/>
    <property type="match status" value="1"/>
</dbReference>
<dbReference type="InterPro" id="IPR036390">
    <property type="entry name" value="WH_DNA-bd_sf"/>
</dbReference>
<comment type="similarity">
    <text evidence="1">Belongs to the LysR transcriptional regulatory family.</text>
</comment>
<dbReference type="KEGG" id="bgf:BC1003_2042"/>
<evidence type="ECO:0000259" key="5">
    <source>
        <dbReference type="PROSITE" id="PS50931"/>
    </source>
</evidence>
<dbReference type="InterPro" id="IPR000847">
    <property type="entry name" value="LysR_HTH_N"/>
</dbReference>